<name>A0A7J6PJV8_PEROL</name>
<dbReference type="Pfam" id="PF00078">
    <property type="entry name" value="RVT_1"/>
    <property type="match status" value="1"/>
</dbReference>
<dbReference type="Gene3D" id="3.10.10.10">
    <property type="entry name" value="HIV Type 1 Reverse Transcriptase, subunit A, domain 1"/>
    <property type="match status" value="1"/>
</dbReference>
<dbReference type="SUPFAM" id="SSF56672">
    <property type="entry name" value="DNA/RNA polymerases"/>
    <property type="match status" value="1"/>
</dbReference>
<protein>
    <recommendedName>
        <fullName evidence="2">Reverse transcriptase domain-containing protein</fullName>
    </recommendedName>
</protein>
<organism evidence="3 4">
    <name type="scientific">Perkinsus olseni</name>
    <name type="common">Perkinsus atlanticus</name>
    <dbReference type="NCBI Taxonomy" id="32597"/>
    <lineage>
        <taxon>Eukaryota</taxon>
        <taxon>Sar</taxon>
        <taxon>Alveolata</taxon>
        <taxon>Perkinsozoa</taxon>
        <taxon>Perkinsea</taxon>
        <taxon>Perkinsida</taxon>
        <taxon>Perkinsidae</taxon>
        <taxon>Perkinsus</taxon>
    </lineage>
</organism>
<gene>
    <name evidence="3" type="ORF">FOZ60_001893</name>
</gene>
<reference evidence="3 4" key="1">
    <citation type="submission" date="2020-04" db="EMBL/GenBank/DDBJ databases">
        <title>Perkinsus olseni comparative genomics.</title>
        <authorList>
            <person name="Bogema D.R."/>
        </authorList>
    </citation>
    <scope>NUCLEOTIDE SEQUENCE [LARGE SCALE GENOMIC DNA]</scope>
    <source>
        <strain evidence="3">00978-12</strain>
    </source>
</reference>
<evidence type="ECO:0000313" key="4">
    <source>
        <dbReference type="Proteomes" id="UP000541610"/>
    </source>
</evidence>
<dbReference type="Proteomes" id="UP000541610">
    <property type="component" value="Unassembled WGS sequence"/>
</dbReference>
<dbReference type="PROSITE" id="PS50878">
    <property type="entry name" value="RT_POL"/>
    <property type="match status" value="1"/>
</dbReference>
<dbReference type="OrthoDB" id="8006012at2759"/>
<feature type="compositionally biased region" description="Polar residues" evidence="1">
    <location>
        <begin position="709"/>
        <end position="724"/>
    </location>
</feature>
<evidence type="ECO:0000256" key="1">
    <source>
        <dbReference type="SAM" id="MobiDB-lite"/>
    </source>
</evidence>
<dbReference type="InterPro" id="IPR043128">
    <property type="entry name" value="Rev_trsase/Diguanyl_cyclase"/>
</dbReference>
<dbReference type="InterPro" id="IPR043502">
    <property type="entry name" value="DNA/RNA_pol_sf"/>
</dbReference>
<dbReference type="Gene3D" id="3.30.70.270">
    <property type="match status" value="1"/>
</dbReference>
<dbReference type="Pfam" id="PF17921">
    <property type="entry name" value="Integrase_H2C2"/>
    <property type="match status" value="1"/>
</dbReference>
<evidence type="ECO:0000313" key="3">
    <source>
        <dbReference type="EMBL" id="KAF4696217.1"/>
    </source>
</evidence>
<accession>A0A7J6PJV8</accession>
<dbReference type="InterPro" id="IPR000477">
    <property type="entry name" value="RT_dom"/>
</dbReference>
<comment type="caution">
    <text evidence="3">The sequence shown here is derived from an EMBL/GenBank/DDBJ whole genome shotgun (WGS) entry which is preliminary data.</text>
</comment>
<dbReference type="PANTHER" id="PTHR47266">
    <property type="entry name" value="ENDONUCLEASE-RELATED"/>
    <property type="match status" value="1"/>
</dbReference>
<feature type="domain" description="Reverse transcriptase" evidence="2">
    <location>
        <begin position="212"/>
        <end position="420"/>
    </location>
</feature>
<dbReference type="EMBL" id="JABANP010000013">
    <property type="protein sequence ID" value="KAF4696217.1"/>
    <property type="molecule type" value="Genomic_DNA"/>
</dbReference>
<evidence type="ECO:0000259" key="2">
    <source>
        <dbReference type="PROSITE" id="PS50878"/>
    </source>
</evidence>
<feature type="region of interest" description="Disordered" evidence="1">
    <location>
        <begin position="702"/>
        <end position="724"/>
    </location>
</feature>
<dbReference type="InterPro" id="IPR041588">
    <property type="entry name" value="Integrase_H2C2"/>
</dbReference>
<dbReference type="Gene3D" id="1.10.340.70">
    <property type="match status" value="1"/>
</dbReference>
<proteinExistence type="predicted"/>
<dbReference type="AlphaFoldDB" id="A0A7J6PJV8"/>
<dbReference type="InterPro" id="IPR052160">
    <property type="entry name" value="Gypsy_RT_Integrase-like"/>
</dbReference>
<sequence length="881" mass="100096">MFVDTGSEYNLISLEFFMKLRMQCTIYLHNLPTLNAADGQALQLEGKVAIQLFFPTLNTYVVDHFLLIRNLVTPLLAGRALLKLLKLSIDFSHDPPVLKSSCSPTIPKPYELPPVPQPIPQVHSIVGVTAALSSHPPGLPPTARTLPGHLEVISVVKHVGWLTIFLAFNKHTNKHCYVVEVADNAVSDITARDYARYSVTHPNMSKATQQEREAADDIWQAWQEGGKVYQLPKNSAARAIQNYYVVMGKRYRVVLTFLYVNKRLESLYKTLDFEQSRIEDLLTKLRLYRSHAMLDVSDAFMCIVLGKNLSALTDTKVIEANGEVCTYRFRNMPYGISVAPWVLEACINHTINQFRKDILTKLLLAESAKRLFIGGYMDDVLVASQKDAMAIITELKKAVSDKKISDIDREAKTEFLGLTIVNYDQAKFYTISEKKDAKWKEVLKKGYDSTDITYQTLLSCIGSIPKYNVYSPWLSTLSNKIQSVASREKSQVQADWSGVVSPPLRNLIRRWIVFAIDNKPLKVPLYIYPDSKLTVFVDASKWAIGFIVYQRHGDSDVVLHRENILFPPNRTSLNISFKEMIALRYAISWVLKLQTLSERSFHVTVYSDSQLCCSIIRNNRVRNLPSASRNHLELLRREYSVVREMLTSITTFTIFHIDGPNNPADALTRHPFLDYITSSFPDSDVLGELQSPMITDETLAASPRPISEETMTSSTRRQDKPQGQTNTINAIFTMTDMPKTVSLDDIETAQQNDPLLPQDDEHYTVINGIVHRKTQHGYPLPYIPPGLRVRLLNLHHDTINGAHFAADRMYEALKRVCYWTNMMDDCTWWCDSCGTCQRNKPQRARPQPLRSRVGSYPHELVSADYLSLDHIPNTRADGCLQ</sequence>